<evidence type="ECO:0000259" key="2">
    <source>
        <dbReference type="Pfam" id="PF08241"/>
    </source>
</evidence>
<sequence>MLTVDFSRFPLAAGDRVLDLGCGAGRHAFECYRRGAHVVALDRNAEEIREVATWFAAMEEAGEAPAGATATALEGDALALPFPDGSFDVVIVSEVMEHIPDDRGVLAEMVRVLRPGGRIAVTVPRYGPERVCWALSDAYHEVEGGHIRIYRAGELLGRIREAGLRPYGSHHAHGLHAPYWWLKCAFGVDNDRALPVRAYHKLLVWDIMKRPLLTRTAERVLDPLVGKSFVVYATKPHPADRPAGPGGEGTRGRTASGSAGAAVPAPAATPAEAPAGGAAAPATAATGEAPA</sequence>
<dbReference type="SUPFAM" id="SSF53335">
    <property type="entry name" value="S-adenosyl-L-methionine-dependent methyltransferases"/>
    <property type="match status" value="1"/>
</dbReference>
<evidence type="ECO:0000313" key="3">
    <source>
        <dbReference type="EMBL" id="NJP99631.1"/>
    </source>
</evidence>
<dbReference type="EMBL" id="JAATEN010000002">
    <property type="protein sequence ID" value="NJP99631.1"/>
    <property type="molecule type" value="Genomic_DNA"/>
</dbReference>
<protein>
    <submittedName>
        <fullName evidence="3">Class I SAM-dependent methyltransferase</fullName>
    </submittedName>
</protein>
<dbReference type="Proteomes" id="UP000695264">
    <property type="component" value="Unassembled WGS sequence"/>
</dbReference>
<proteinExistence type="predicted"/>
<feature type="region of interest" description="Disordered" evidence="1">
    <location>
        <begin position="235"/>
        <end position="291"/>
    </location>
</feature>
<dbReference type="Gene3D" id="3.40.50.150">
    <property type="entry name" value="Vaccinia Virus protein VP39"/>
    <property type="match status" value="1"/>
</dbReference>
<dbReference type="GO" id="GO:0032259">
    <property type="term" value="P:methylation"/>
    <property type="evidence" value="ECO:0007669"/>
    <property type="project" value="UniProtKB-KW"/>
</dbReference>
<dbReference type="PANTHER" id="PTHR43591">
    <property type="entry name" value="METHYLTRANSFERASE"/>
    <property type="match status" value="1"/>
</dbReference>
<dbReference type="RefSeq" id="WP_168100236.1">
    <property type="nucleotide sequence ID" value="NZ_JAATEN010000002.1"/>
</dbReference>
<reference evidence="3 4" key="1">
    <citation type="submission" date="2020-03" db="EMBL/GenBank/DDBJ databases">
        <title>WGS of actinomycetes isolated from Thailand.</title>
        <authorList>
            <person name="Thawai C."/>
        </authorList>
    </citation>
    <scope>NUCLEOTIDE SEQUENCE [LARGE SCALE GENOMIC DNA]</scope>
    <source>
        <strain evidence="3 4">PLAI 1-29</strain>
    </source>
</reference>
<gene>
    <name evidence="3" type="ORF">HCK00_03495</name>
</gene>
<keyword evidence="3" id="KW-0808">Transferase</keyword>
<organism evidence="3 4">
    <name type="scientific">Streptomyces zingiberis</name>
    <dbReference type="NCBI Taxonomy" id="2053010"/>
    <lineage>
        <taxon>Bacteria</taxon>
        <taxon>Bacillati</taxon>
        <taxon>Actinomycetota</taxon>
        <taxon>Actinomycetes</taxon>
        <taxon>Kitasatosporales</taxon>
        <taxon>Streptomycetaceae</taxon>
        <taxon>Streptomyces</taxon>
    </lineage>
</organism>
<evidence type="ECO:0000313" key="4">
    <source>
        <dbReference type="Proteomes" id="UP000695264"/>
    </source>
</evidence>
<keyword evidence="4" id="KW-1185">Reference proteome</keyword>
<comment type="caution">
    <text evidence="3">The sequence shown here is derived from an EMBL/GenBank/DDBJ whole genome shotgun (WGS) entry which is preliminary data.</text>
</comment>
<dbReference type="Pfam" id="PF08241">
    <property type="entry name" value="Methyltransf_11"/>
    <property type="match status" value="1"/>
</dbReference>
<feature type="compositionally biased region" description="Low complexity" evidence="1">
    <location>
        <begin position="252"/>
        <end position="291"/>
    </location>
</feature>
<dbReference type="CDD" id="cd02440">
    <property type="entry name" value="AdoMet_MTases"/>
    <property type="match status" value="1"/>
</dbReference>
<dbReference type="InterPro" id="IPR013216">
    <property type="entry name" value="Methyltransf_11"/>
</dbReference>
<dbReference type="GO" id="GO:0008168">
    <property type="term" value="F:methyltransferase activity"/>
    <property type="evidence" value="ECO:0007669"/>
    <property type="project" value="UniProtKB-KW"/>
</dbReference>
<accession>A0ABX1BV46</accession>
<keyword evidence="3" id="KW-0489">Methyltransferase</keyword>
<feature type="domain" description="Methyltransferase type 11" evidence="2">
    <location>
        <begin position="18"/>
        <end position="120"/>
    </location>
</feature>
<dbReference type="InterPro" id="IPR029063">
    <property type="entry name" value="SAM-dependent_MTases_sf"/>
</dbReference>
<name>A0ABX1BV46_9ACTN</name>
<evidence type="ECO:0000256" key="1">
    <source>
        <dbReference type="SAM" id="MobiDB-lite"/>
    </source>
</evidence>
<dbReference type="PANTHER" id="PTHR43591:SF24">
    <property type="entry name" value="2-METHOXY-6-POLYPRENYL-1,4-BENZOQUINOL METHYLASE, MITOCHONDRIAL"/>
    <property type="match status" value="1"/>
</dbReference>